<name>A0A0B0PHG8_GOSAR</name>
<dbReference type="Proteomes" id="UP000032142">
    <property type="component" value="Unassembled WGS sequence"/>
</dbReference>
<dbReference type="EMBL" id="KN428793">
    <property type="protein sequence ID" value="KHG24435.1"/>
    <property type="molecule type" value="Genomic_DNA"/>
</dbReference>
<dbReference type="AlphaFoldDB" id="A0A0B0PHG8"/>
<protein>
    <submittedName>
        <fullName evidence="1">Uncharacterized protein</fullName>
    </submittedName>
</protein>
<evidence type="ECO:0000313" key="1">
    <source>
        <dbReference type="EMBL" id="KHG24435.1"/>
    </source>
</evidence>
<keyword evidence="2" id="KW-1185">Reference proteome</keyword>
<accession>A0A0B0PHG8</accession>
<sequence>MSLCDFRVSLTIPNGSTGKVKPRKNM</sequence>
<proteinExistence type="predicted"/>
<evidence type="ECO:0000313" key="2">
    <source>
        <dbReference type="Proteomes" id="UP000032142"/>
    </source>
</evidence>
<reference evidence="2" key="1">
    <citation type="submission" date="2014-09" db="EMBL/GenBank/DDBJ databases">
        <authorList>
            <person name="Mudge J."/>
            <person name="Ramaraj T."/>
            <person name="Lindquist I.E."/>
            <person name="Bharti A.K."/>
            <person name="Sundararajan A."/>
            <person name="Cameron C.T."/>
            <person name="Woodward J.E."/>
            <person name="May G.D."/>
            <person name="Brubaker C."/>
            <person name="Broadhvest J."/>
            <person name="Wilkins T.A."/>
        </authorList>
    </citation>
    <scope>NUCLEOTIDE SEQUENCE</scope>
    <source>
        <strain evidence="2">cv. AKA8401</strain>
    </source>
</reference>
<organism evidence="1 2">
    <name type="scientific">Gossypium arboreum</name>
    <name type="common">Tree cotton</name>
    <name type="synonym">Gossypium nanking</name>
    <dbReference type="NCBI Taxonomy" id="29729"/>
    <lineage>
        <taxon>Eukaryota</taxon>
        <taxon>Viridiplantae</taxon>
        <taxon>Streptophyta</taxon>
        <taxon>Embryophyta</taxon>
        <taxon>Tracheophyta</taxon>
        <taxon>Spermatophyta</taxon>
        <taxon>Magnoliopsida</taxon>
        <taxon>eudicotyledons</taxon>
        <taxon>Gunneridae</taxon>
        <taxon>Pentapetalae</taxon>
        <taxon>rosids</taxon>
        <taxon>malvids</taxon>
        <taxon>Malvales</taxon>
        <taxon>Malvaceae</taxon>
        <taxon>Malvoideae</taxon>
        <taxon>Gossypium</taxon>
    </lineage>
</organism>
<gene>
    <name evidence="1" type="ORF">F383_05692</name>
</gene>